<reference evidence="9" key="1">
    <citation type="submission" date="2022-06" db="EMBL/GenBank/DDBJ databases">
        <title>Draft genome sequence of Streptomyces sp. RB6PN25 isolated from peat swamp forest in Thailand.</title>
        <authorList>
            <person name="Duangmal K."/>
            <person name="Klaysubun C."/>
        </authorList>
    </citation>
    <scope>NUCLEOTIDE SEQUENCE</scope>
    <source>
        <strain evidence="9">RB6PN25</strain>
    </source>
</reference>
<evidence type="ECO:0000313" key="9">
    <source>
        <dbReference type="EMBL" id="MCQ4079086.1"/>
    </source>
</evidence>
<evidence type="ECO:0000313" key="10">
    <source>
        <dbReference type="Proteomes" id="UP001057702"/>
    </source>
</evidence>
<evidence type="ECO:0000256" key="4">
    <source>
        <dbReference type="ARBA" id="ARBA00022496"/>
    </source>
</evidence>
<evidence type="ECO:0000259" key="8">
    <source>
        <dbReference type="SMART" id="SM00382"/>
    </source>
</evidence>
<proteinExistence type="predicted"/>
<name>A0ABT1PN35_9ACTN</name>
<keyword evidence="7" id="KW-0472">Membrane</keyword>
<gene>
    <name evidence="9" type="ORF">NGB36_00240</name>
</gene>
<dbReference type="InterPro" id="IPR003593">
    <property type="entry name" value="AAA+_ATPase"/>
</dbReference>
<comment type="caution">
    <text evidence="9">The sequence shown here is derived from an EMBL/GenBank/DDBJ whole genome shotgun (WGS) entry which is preliminary data.</text>
</comment>
<evidence type="ECO:0000256" key="3">
    <source>
        <dbReference type="ARBA" id="ARBA00022475"/>
    </source>
</evidence>
<evidence type="ECO:0000256" key="7">
    <source>
        <dbReference type="ARBA" id="ARBA00023136"/>
    </source>
</evidence>
<accession>A0ABT1PN35</accession>
<dbReference type="SUPFAM" id="SSF52540">
    <property type="entry name" value="P-loop containing nucleoside triphosphate hydrolases"/>
    <property type="match status" value="1"/>
</dbReference>
<evidence type="ECO:0000256" key="5">
    <source>
        <dbReference type="ARBA" id="ARBA00023004"/>
    </source>
</evidence>
<keyword evidence="4" id="KW-0410">Iron transport</keyword>
<evidence type="ECO:0000256" key="2">
    <source>
        <dbReference type="ARBA" id="ARBA00022448"/>
    </source>
</evidence>
<dbReference type="Gene3D" id="3.40.50.300">
    <property type="entry name" value="P-loop containing nucleotide triphosphate hydrolases"/>
    <property type="match status" value="2"/>
</dbReference>
<sequence length="265" mass="28641">MTPAYGTYGRFIQQIRLASGVDHSRYPFSLPAVRQLACSGALALAPGVTFLVGENGAGKSTLIEAIAVAAGFNPEGGSRNFRFATRATESVLGDHLILTRGIRKPRTDFFLRAESYYNVASEIERLHRAGGPPLLRAYGGVSPHERSHGQSFLDLATHRFGPEGLYLLDEPEAALSVQSCLALLSRMHELVEQGSQFLVATHSPILLALPGATIMEISDEGTLEQVDFDQALPVRLTREFLGAPGRFLNNLLGTGEINGTQGSWH</sequence>
<evidence type="ECO:0000256" key="1">
    <source>
        <dbReference type="ARBA" id="ARBA00004202"/>
    </source>
</evidence>
<comment type="subcellular location">
    <subcellularLocation>
        <location evidence="1">Cell membrane</location>
        <topology evidence="1">Peripheral membrane protein</topology>
    </subcellularLocation>
</comment>
<dbReference type="SMART" id="SM00382">
    <property type="entry name" value="AAA"/>
    <property type="match status" value="1"/>
</dbReference>
<keyword evidence="2" id="KW-0813">Transport</keyword>
<dbReference type="InterPro" id="IPR051535">
    <property type="entry name" value="Siderophore_ABC-ATPase"/>
</dbReference>
<dbReference type="Pfam" id="PF13476">
    <property type="entry name" value="AAA_23"/>
    <property type="match status" value="1"/>
</dbReference>
<protein>
    <submittedName>
        <fullName evidence="9">AAA family ATPase</fullName>
    </submittedName>
</protein>
<organism evidence="9 10">
    <name type="scientific">Streptomyces humicola</name>
    <dbReference type="NCBI Taxonomy" id="2953240"/>
    <lineage>
        <taxon>Bacteria</taxon>
        <taxon>Bacillati</taxon>
        <taxon>Actinomycetota</taxon>
        <taxon>Actinomycetes</taxon>
        <taxon>Kitasatosporales</taxon>
        <taxon>Streptomycetaceae</taxon>
        <taxon>Streptomyces</taxon>
    </lineage>
</organism>
<dbReference type="PANTHER" id="PTHR42771">
    <property type="entry name" value="IRON(3+)-HYDROXAMATE IMPORT ATP-BINDING PROTEIN FHUC"/>
    <property type="match status" value="1"/>
</dbReference>
<dbReference type="InterPro" id="IPR038729">
    <property type="entry name" value="Rad50/SbcC_AAA"/>
</dbReference>
<evidence type="ECO:0000256" key="6">
    <source>
        <dbReference type="ARBA" id="ARBA00023065"/>
    </source>
</evidence>
<dbReference type="Proteomes" id="UP001057702">
    <property type="component" value="Unassembled WGS sequence"/>
</dbReference>
<keyword evidence="6" id="KW-0406">Ion transport</keyword>
<keyword evidence="5" id="KW-0408">Iron</keyword>
<feature type="domain" description="AAA+ ATPase" evidence="8">
    <location>
        <begin position="45"/>
        <end position="221"/>
    </location>
</feature>
<keyword evidence="3" id="KW-1003">Cell membrane</keyword>
<keyword evidence="10" id="KW-1185">Reference proteome</keyword>
<dbReference type="RefSeq" id="WP_255917941.1">
    <property type="nucleotide sequence ID" value="NZ_JANFNG010000001.1"/>
</dbReference>
<dbReference type="EMBL" id="JANFNG010000001">
    <property type="protein sequence ID" value="MCQ4079086.1"/>
    <property type="molecule type" value="Genomic_DNA"/>
</dbReference>
<dbReference type="InterPro" id="IPR027417">
    <property type="entry name" value="P-loop_NTPase"/>
</dbReference>
<dbReference type="PANTHER" id="PTHR42771:SF2">
    <property type="entry name" value="IRON(3+)-HYDROXAMATE IMPORT ATP-BINDING PROTEIN FHUC"/>
    <property type="match status" value="1"/>
</dbReference>